<protein>
    <recommendedName>
        <fullName evidence="3">DNA recombination and repair protein Rad51-like C-terminal domain-containing protein</fullName>
    </recommendedName>
</protein>
<dbReference type="Proteomes" id="UP000269539">
    <property type="component" value="Unassembled WGS sequence"/>
</dbReference>
<dbReference type="EMBL" id="QWIO01000426">
    <property type="protein sequence ID" value="RMY97345.1"/>
    <property type="molecule type" value="Genomic_DNA"/>
</dbReference>
<reference evidence="1 2" key="1">
    <citation type="journal article" date="2018" name="BMC Genomics">
        <title>Genomic evidence for intraspecific hybridization in a clonal and extremely halotolerant yeast.</title>
        <authorList>
            <person name="Gostincar C."/>
            <person name="Stajich J.E."/>
            <person name="Zupancic J."/>
            <person name="Zalar P."/>
            <person name="Gunde-Cimerman N."/>
        </authorList>
    </citation>
    <scope>NUCLEOTIDE SEQUENCE [LARGE SCALE GENOMIC DNA]</scope>
    <source>
        <strain evidence="1 2">EXF-10513</strain>
    </source>
</reference>
<accession>A0A3M7G890</accession>
<dbReference type="GO" id="GO:0000724">
    <property type="term" value="P:double-strand break repair via homologous recombination"/>
    <property type="evidence" value="ECO:0007669"/>
    <property type="project" value="InterPro"/>
</dbReference>
<dbReference type="PANTHER" id="PTHR46644">
    <property type="entry name" value="DNA REPAIR PROTEIN XRCC2"/>
    <property type="match status" value="1"/>
</dbReference>
<comment type="caution">
    <text evidence="1">The sequence shown here is derived from an EMBL/GenBank/DDBJ whole genome shotgun (WGS) entry which is preliminary data.</text>
</comment>
<dbReference type="GO" id="GO:0000400">
    <property type="term" value="F:four-way junction DNA binding"/>
    <property type="evidence" value="ECO:0007669"/>
    <property type="project" value="TreeGrafter"/>
</dbReference>
<evidence type="ECO:0000313" key="1">
    <source>
        <dbReference type="EMBL" id="RMY97345.1"/>
    </source>
</evidence>
<dbReference type="VEuPathDB" id="FungiDB:BTJ68_10330"/>
<dbReference type="PANTHER" id="PTHR46644:SF2">
    <property type="entry name" value="DNA REPAIR PROTEIN XRCC2"/>
    <property type="match status" value="1"/>
</dbReference>
<dbReference type="AlphaFoldDB" id="A0A3M7G890"/>
<dbReference type="InterPro" id="IPR030547">
    <property type="entry name" value="XRCC2"/>
</dbReference>
<name>A0A3M7G890_HORWE</name>
<dbReference type="CDD" id="cd19490">
    <property type="entry name" value="XRCC2"/>
    <property type="match status" value="1"/>
</dbReference>
<dbReference type="GO" id="GO:0042148">
    <property type="term" value="P:DNA strand invasion"/>
    <property type="evidence" value="ECO:0007669"/>
    <property type="project" value="TreeGrafter"/>
</dbReference>
<evidence type="ECO:0008006" key="3">
    <source>
        <dbReference type="Google" id="ProtNLM"/>
    </source>
</evidence>
<dbReference type="Gene3D" id="3.40.50.300">
    <property type="entry name" value="P-loop containing nucleotide triphosphate hydrolases"/>
    <property type="match status" value="1"/>
</dbReference>
<sequence>MAEDLGKTLLAEVEEVGLDELLNTLRTRDEITPTYFGLSHFDRLIRTIVSSKSAVAKGTPPQPVVELTSTASGGGKTHILYCLIAIAVCPRSSGGREACAIIMDTDGTFSVDRLAQQIRKHLTTNRTTSDPEDHADTDVDEIIFSCLKHVHLFRPQSLTSTIHTLEDLPSHLFDQTRHHSYNRTVAFIALDSASTFHWQTRSNEEEAALLASTEPSYSAHQQPSSKPPNYQQLATALRKATQTFSCPAIFTSWHLGPTPHLNTQGTDPRSLRPPLPAPLSQLPLLRLLVQRKPVRKFPVGMSITEALREADARQRAVEEGKFECVVNEWGMDDRTVERVSRSGPGGMGWEFRIGADGTVVESDGQRGEEM</sequence>
<dbReference type="GO" id="GO:0005815">
    <property type="term" value="C:microtubule organizing center"/>
    <property type="evidence" value="ECO:0007669"/>
    <property type="project" value="TreeGrafter"/>
</dbReference>
<gene>
    <name evidence="1" type="ORF">D0864_04814</name>
</gene>
<dbReference type="GO" id="GO:0005657">
    <property type="term" value="C:replication fork"/>
    <property type="evidence" value="ECO:0007669"/>
    <property type="project" value="InterPro"/>
</dbReference>
<evidence type="ECO:0000313" key="2">
    <source>
        <dbReference type="Proteomes" id="UP000269539"/>
    </source>
</evidence>
<organism evidence="1 2">
    <name type="scientific">Hortaea werneckii</name>
    <name type="common">Black yeast</name>
    <name type="synonym">Cladosporium werneckii</name>
    <dbReference type="NCBI Taxonomy" id="91943"/>
    <lineage>
        <taxon>Eukaryota</taxon>
        <taxon>Fungi</taxon>
        <taxon>Dikarya</taxon>
        <taxon>Ascomycota</taxon>
        <taxon>Pezizomycotina</taxon>
        <taxon>Dothideomycetes</taxon>
        <taxon>Dothideomycetidae</taxon>
        <taxon>Mycosphaerellales</taxon>
        <taxon>Teratosphaeriaceae</taxon>
        <taxon>Hortaea</taxon>
    </lineage>
</organism>
<proteinExistence type="predicted"/>
<dbReference type="InterPro" id="IPR027417">
    <property type="entry name" value="P-loop_NTPase"/>
</dbReference>
<dbReference type="SUPFAM" id="SSF52540">
    <property type="entry name" value="P-loop containing nucleoside triphosphate hydrolases"/>
    <property type="match status" value="1"/>
</dbReference>
<dbReference type="GO" id="GO:0033063">
    <property type="term" value="C:Rad51B-Rad51C-Rad51D-XRCC2 complex"/>
    <property type="evidence" value="ECO:0007669"/>
    <property type="project" value="InterPro"/>
</dbReference>